<name>A0A2A6DZI2_9BACL</name>
<dbReference type="InterPro" id="IPR012854">
    <property type="entry name" value="Cu_amine_oxidase-like_N"/>
</dbReference>
<dbReference type="Gene3D" id="3.30.457.10">
    <property type="entry name" value="Copper amine oxidase-like, N-terminal domain"/>
    <property type="match status" value="1"/>
</dbReference>
<protein>
    <recommendedName>
        <fullName evidence="1">Copper amine oxidase-like N-terminal domain-containing protein</fullName>
    </recommendedName>
</protein>
<dbReference type="Pfam" id="PF07833">
    <property type="entry name" value="Cu_amine_oxidN1"/>
    <property type="match status" value="1"/>
</dbReference>
<evidence type="ECO:0000313" key="2">
    <source>
        <dbReference type="EMBL" id="PDO10201.1"/>
    </source>
</evidence>
<sequence length="339" mass="37231">MLSGFPTGVSAAQQITVVLDGEPFQLDVPPVVQNGRVLLPCRTIFEALGMAVDWDAAFGTVTVTKGGSTMKLAVGKRTAYRDGSPIELDVSPKVIKGRTFVPIRSVAEAFGVAVEWDPQKRTVGVYTKNRKMKFSDQGVLRFRKFENTYPPLEQTDKKEATILREDKLDEASSIVLYRMNTDPWWIYAAYSVRGKWYKIGEVGYGDHAEGIHVSKVNVLNQSLVKIEGFCGAACPVTDYLDVKNGTPSLFLQIQMNAREMDLDGDGQREIVASSGSAVVETIVLKAEDNQILSASLNEALGAYSVVVSEDGIIEAFFGEANSRSRFRLVDERLMVLSGD</sequence>
<accession>A0A2A6DZI2</accession>
<gene>
    <name evidence="2" type="ORF">BLM47_08695</name>
</gene>
<dbReference type="EMBL" id="MOXJ01000018">
    <property type="protein sequence ID" value="PDO10201.1"/>
    <property type="molecule type" value="Genomic_DNA"/>
</dbReference>
<evidence type="ECO:0000313" key="3">
    <source>
        <dbReference type="Proteomes" id="UP000243688"/>
    </source>
</evidence>
<feature type="domain" description="Copper amine oxidase-like N-terminal" evidence="1">
    <location>
        <begin position="19"/>
        <end position="123"/>
    </location>
</feature>
<dbReference type="AlphaFoldDB" id="A0A2A6DZI2"/>
<reference evidence="2 3" key="1">
    <citation type="submission" date="2016-12" db="EMBL/GenBank/DDBJ databases">
        <title>Candidatus Reconcilibacillus cellulovorans genome.</title>
        <authorList>
            <person name="Kolinko S."/>
            <person name="Wu Y.-W."/>
            <person name="Tachea F."/>
            <person name="Denzel E."/>
            <person name="Hiras J."/>
            <person name="Baecker N."/>
            <person name="Chan L.J."/>
            <person name="Eichorst S.A."/>
            <person name="Frey D."/>
            <person name="Adams P.D."/>
            <person name="Pray T."/>
            <person name="Tanjore D."/>
            <person name="Petzold C.J."/>
            <person name="Gladden J.M."/>
            <person name="Simmons B.A."/>
            <person name="Singer S.W."/>
        </authorList>
    </citation>
    <scope>NUCLEOTIDE SEQUENCE [LARGE SCALE GENOMIC DNA]</scope>
    <source>
        <strain evidence="2">JTherm</strain>
    </source>
</reference>
<dbReference type="Proteomes" id="UP000243688">
    <property type="component" value="Unassembled WGS sequence"/>
</dbReference>
<evidence type="ECO:0000259" key="1">
    <source>
        <dbReference type="Pfam" id="PF07833"/>
    </source>
</evidence>
<dbReference type="InterPro" id="IPR036582">
    <property type="entry name" value="Mao_N_sf"/>
</dbReference>
<dbReference type="SUPFAM" id="SSF55383">
    <property type="entry name" value="Copper amine oxidase, domain N"/>
    <property type="match status" value="1"/>
</dbReference>
<comment type="caution">
    <text evidence="2">The sequence shown here is derived from an EMBL/GenBank/DDBJ whole genome shotgun (WGS) entry which is preliminary data.</text>
</comment>
<proteinExistence type="predicted"/>
<organism evidence="2 3">
    <name type="scientific">Candidatus Reconcilbacillus cellulovorans</name>
    <dbReference type="NCBI Taxonomy" id="1906605"/>
    <lineage>
        <taxon>Bacteria</taxon>
        <taxon>Bacillati</taxon>
        <taxon>Bacillota</taxon>
        <taxon>Bacilli</taxon>
        <taxon>Bacillales</taxon>
        <taxon>Paenibacillaceae</taxon>
        <taxon>Candidatus Reconcilbacillus</taxon>
    </lineage>
</organism>